<organism evidence="2 3">
    <name type="scientific">Rosa chinensis</name>
    <name type="common">China rose</name>
    <dbReference type="NCBI Taxonomy" id="74649"/>
    <lineage>
        <taxon>Eukaryota</taxon>
        <taxon>Viridiplantae</taxon>
        <taxon>Streptophyta</taxon>
        <taxon>Embryophyta</taxon>
        <taxon>Tracheophyta</taxon>
        <taxon>Spermatophyta</taxon>
        <taxon>Magnoliopsida</taxon>
        <taxon>eudicotyledons</taxon>
        <taxon>Gunneridae</taxon>
        <taxon>Pentapetalae</taxon>
        <taxon>rosids</taxon>
        <taxon>fabids</taxon>
        <taxon>Rosales</taxon>
        <taxon>Rosaceae</taxon>
        <taxon>Rosoideae</taxon>
        <taxon>Rosoideae incertae sedis</taxon>
        <taxon>Rosa</taxon>
    </lineage>
</organism>
<dbReference type="OrthoDB" id="1930788at2759"/>
<accession>A0A2P6PLG9</accession>
<dbReference type="EMBL" id="PDCK01000044">
    <property type="protein sequence ID" value="PRQ22777.1"/>
    <property type="molecule type" value="Genomic_DNA"/>
</dbReference>
<dbReference type="Pfam" id="PF03242">
    <property type="entry name" value="LEA_3a"/>
    <property type="match status" value="1"/>
</dbReference>
<proteinExistence type="predicted"/>
<sequence length="127" mass="14267">MLLGSTRAMTSGGVSKSKIFLLSSCREAKRVDQRYFCKLSGTEEGSSRKKKSHERPDMESSSSQSSSWVPDPRTGIYIPKGHERVMDDVPKGAASLNNQTFWLRNVDGVLEKPDPDTAPDHYYQMHM</sequence>
<keyword evidence="3" id="KW-1185">Reference proteome</keyword>
<dbReference type="PANTHER" id="PTHR35109:SF1">
    <property type="entry name" value="GLUTAMATE RACEMASE"/>
    <property type="match status" value="1"/>
</dbReference>
<comment type="caution">
    <text evidence="2">The sequence shown here is derived from an EMBL/GenBank/DDBJ whole genome shotgun (WGS) entry which is preliminary data.</text>
</comment>
<gene>
    <name evidence="2" type="ORF">RchiOBHm_Chr6g0253971</name>
</gene>
<feature type="region of interest" description="Disordered" evidence="1">
    <location>
        <begin position="36"/>
        <end position="76"/>
    </location>
</feature>
<name>A0A2P6PLG9_ROSCH</name>
<dbReference type="STRING" id="74649.A0A2P6PLG9"/>
<dbReference type="AlphaFoldDB" id="A0A2P6PLG9"/>
<evidence type="ECO:0000256" key="1">
    <source>
        <dbReference type="SAM" id="MobiDB-lite"/>
    </source>
</evidence>
<dbReference type="InterPro" id="IPR004926">
    <property type="entry name" value="LEA_3a"/>
</dbReference>
<reference evidence="2 3" key="1">
    <citation type="journal article" date="2018" name="Nat. Genet.">
        <title>The Rosa genome provides new insights in the design of modern roses.</title>
        <authorList>
            <person name="Bendahmane M."/>
        </authorList>
    </citation>
    <scope>NUCLEOTIDE SEQUENCE [LARGE SCALE GENOMIC DNA]</scope>
    <source>
        <strain evidence="3">cv. Old Blush</strain>
    </source>
</reference>
<dbReference type="PANTHER" id="PTHR35109">
    <property type="entry name" value="GLUTAMATE RACEMASE"/>
    <property type="match status" value="1"/>
</dbReference>
<dbReference type="Gramene" id="PRQ22777">
    <property type="protein sequence ID" value="PRQ22777"/>
    <property type="gene ID" value="RchiOBHm_Chr6g0253971"/>
</dbReference>
<dbReference type="OMA" id="IEDSSWW"/>
<evidence type="ECO:0000313" key="3">
    <source>
        <dbReference type="Proteomes" id="UP000238479"/>
    </source>
</evidence>
<evidence type="ECO:0000313" key="2">
    <source>
        <dbReference type="EMBL" id="PRQ22777.1"/>
    </source>
</evidence>
<dbReference type="Proteomes" id="UP000238479">
    <property type="component" value="Chromosome 6"/>
</dbReference>
<protein>
    <submittedName>
        <fullName evidence="2">Putative Late embryogenesis abundant protein, LEA5-type</fullName>
    </submittedName>
</protein>